<dbReference type="Proteomes" id="UP001634007">
    <property type="component" value="Unassembled WGS sequence"/>
</dbReference>
<comment type="caution">
    <text evidence="1">The sequence shown here is derived from an EMBL/GenBank/DDBJ whole genome shotgun (WGS) entry which is preliminary data.</text>
</comment>
<evidence type="ECO:0000313" key="1">
    <source>
        <dbReference type="EMBL" id="KAL3731490.1"/>
    </source>
</evidence>
<dbReference type="PANTHER" id="PTHR34956">
    <property type="entry name" value="OS05G0397300 PROTEIN"/>
    <property type="match status" value="1"/>
</dbReference>
<sequence>MVSRLTPLQSGMATFDLDRREDECDVYYAELERQILELTAEEDEDEGFLETRHRGDVTRTYCNDATRANSLACSKGSGHFNSPEKRHTGSSVPHCISSSWQKSSGTGVFIPSIVKSRTRHASDQSASYGRKRIYRQVDQSENSNKYLSMTTWRSKREMRLSS</sequence>
<dbReference type="AlphaFoldDB" id="A0ABD3K767"/>
<reference evidence="1 2" key="1">
    <citation type="submission" date="2024-11" db="EMBL/GenBank/DDBJ databases">
        <title>Chromosome-level genome assembly of Eucalyptus globulus Labill. provides insights into its genome evolution.</title>
        <authorList>
            <person name="Li X."/>
        </authorList>
    </citation>
    <scope>NUCLEOTIDE SEQUENCE [LARGE SCALE GENOMIC DNA]</scope>
    <source>
        <strain evidence="1">CL2024</strain>
        <tissue evidence="1">Fresh tender leaves</tissue>
    </source>
</reference>
<proteinExistence type="predicted"/>
<dbReference type="PANTHER" id="PTHR34956:SF1">
    <property type="entry name" value="DUF4005 DOMAIN-CONTAINING PROTEIN"/>
    <property type="match status" value="1"/>
</dbReference>
<accession>A0ABD3K767</accession>
<protein>
    <submittedName>
        <fullName evidence="1">Uncharacterized protein</fullName>
    </submittedName>
</protein>
<organism evidence="1 2">
    <name type="scientific">Eucalyptus globulus</name>
    <name type="common">Tasmanian blue gum</name>
    <dbReference type="NCBI Taxonomy" id="34317"/>
    <lineage>
        <taxon>Eukaryota</taxon>
        <taxon>Viridiplantae</taxon>
        <taxon>Streptophyta</taxon>
        <taxon>Embryophyta</taxon>
        <taxon>Tracheophyta</taxon>
        <taxon>Spermatophyta</taxon>
        <taxon>Magnoliopsida</taxon>
        <taxon>eudicotyledons</taxon>
        <taxon>Gunneridae</taxon>
        <taxon>Pentapetalae</taxon>
        <taxon>rosids</taxon>
        <taxon>malvids</taxon>
        <taxon>Myrtales</taxon>
        <taxon>Myrtaceae</taxon>
        <taxon>Myrtoideae</taxon>
        <taxon>Eucalypteae</taxon>
        <taxon>Eucalyptus</taxon>
    </lineage>
</organism>
<gene>
    <name evidence="1" type="ORF">ACJRO7_028381</name>
</gene>
<evidence type="ECO:0000313" key="2">
    <source>
        <dbReference type="Proteomes" id="UP001634007"/>
    </source>
</evidence>
<keyword evidence="2" id="KW-1185">Reference proteome</keyword>
<dbReference type="EMBL" id="JBJKBG010000007">
    <property type="protein sequence ID" value="KAL3731490.1"/>
    <property type="molecule type" value="Genomic_DNA"/>
</dbReference>
<name>A0ABD3K767_EUCGL</name>